<evidence type="ECO:0000256" key="3">
    <source>
        <dbReference type="ARBA" id="ARBA00022908"/>
    </source>
</evidence>
<dbReference type="InterPro" id="IPR013762">
    <property type="entry name" value="Integrase-like_cat_sf"/>
</dbReference>
<dbReference type="InterPro" id="IPR011010">
    <property type="entry name" value="DNA_brk_join_enz"/>
</dbReference>
<keyword evidence="4 6" id="KW-0238">DNA-binding</keyword>
<dbReference type="EMBL" id="JACOQI010000002">
    <property type="protein sequence ID" value="MBC5769532.1"/>
    <property type="molecule type" value="Genomic_DNA"/>
</dbReference>
<comment type="similarity">
    <text evidence="2">Belongs to the 'phage' integrase family.</text>
</comment>
<dbReference type="RefSeq" id="WP_187013876.1">
    <property type="nucleotide sequence ID" value="NZ_JACOQI010000002.1"/>
</dbReference>
<dbReference type="GO" id="GO:0008907">
    <property type="term" value="F:integrase activity"/>
    <property type="evidence" value="ECO:0007669"/>
    <property type="project" value="InterPro"/>
</dbReference>
<dbReference type="SUPFAM" id="SSF54171">
    <property type="entry name" value="DNA-binding domain"/>
    <property type="match status" value="1"/>
</dbReference>
<dbReference type="GO" id="GO:0006310">
    <property type="term" value="P:DNA recombination"/>
    <property type="evidence" value="ECO:0007669"/>
    <property type="project" value="UniProtKB-KW"/>
</dbReference>
<evidence type="ECO:0000256" key="2">
    <source>
        <dbReference type="ARBA" id="ARBA00008857"/>
    </source>
</evidence>
<dbReference type="InterPro" id="IPR004191">
    <property type="entry name" value="Integrase_Tn916-type_DNA-bd_N"/>
</dbReference>
<feature type="domain" description="Core-binding (CB)" evidence="9">
    <location>
        <begin position="81"/>
        <end position="166"/>
    </location>
</feature>
<dbReference type="GO" id="GO:0003677">
    <property type="term" value="F:DNA binding"/>
    <property type="evidence" value="ECO:0007669"/>
    <property type="project" value="UniProtKB-UniRule"/>
</dbReference>
<organism evidence="10 11">
    <name type="scientific">Dysosmobacter segnis</name>
    <dbReference type="NCBI Taxonomy" id="2763042"/>
    <lineage>
        <taxon>Bacteria</taxon>
        <taxon>Bacillati</taxon>
        <taxon>Bacillota</taxon>
        <taxon>Clostridia</taxon>
        <taxon>Eubacteriales</taxon>
        <taxon>Oscillospiraceae</taxon>
        <taxon>Dysosmobacter</taxon>
    </lineage>
</organism>
<feature type="domain" description="Tyr recombinase" evidence="8">
    <location>
        <begin position="192"/>
        <end position="415"/>
    </location>
</feature>
<evidence type="ECO:0000256" key="6">
    <source>
        <dbReference type="PROSITE-ProRule" id="PRU01248"/>
    </source>
</evidence>
<dbReference type="CDD" id="cd01189">
    <property type="entry name" value="INT_ICEBs1_C_like"/>
    <property type="match status" value="1"/>
</dbReference>
<dbReference type="Gene3D" id="1.10.150.130">
    <property type="match status" value="1"/>
</dbReference>
<feature type="region of interest" description="Disordered" evidence="7">
    <location>
        <begin position="1"/>
        <end position="20"/>
    </location>
</feature>
<dbReference type="InterPro" id="IPR050090">
    <property type="entry name" value="Tyrosine_recombinase_XerCD"/>
</dbReference>
<dbReference type="AlphaFoldDB" id="A0A923MIG5"/>
<dbReference type="InterPro" id="IPR002104">
    <property type="entry name" value="Integrase_catalytic"/>
</dbReference>
<evidence type="ECO:0000256" key="7">
    <source>
        <dbReference type="SAM" id="MobiDB-lite"/>
    </source>
</evidence>
<dbReference type="Gene3D" id="3.30.160.60">
    <property type="entry name" value="Classic Zinc Finger"/>
    <property type="match status" value="1"/>
</dbReference>
<dbReference type="PANTHER" id="PTHR30349">
    <property type="entry name" value="PHAGE INTEGRASE-RELATED"/>
    <property type="match status" value="1"/>
</dbReference>
<evidence type="ECO:0000259" key="8">
    <source>
        <dbReference type="PROSITE" id="PS51898"/>
    </source>
</evidence>
<evidence type="ECO:0000259" key="9">
    <source>
        <dbReference type="PROSITE" id="PS51900"/>
    </source>
</evidence>
<keyword evidence="11" id="KW-1185">Reference proteome</keyword>
<evidence type="ECO:0000256" key="4">
    <source>
        <dbReference type="ARBA" id="ARBA00023125"/>
    </source>
</evidence>
<comment type="caution">
    <text evidence="10">The sequence shown here is derived from an EMBL/GenBank/DDBJ whole genome shotgun (WGS) entry which is preliminary data.</text>
</comment>
<evidence type="ECO:0000313" key="10">
    <source>
        <dbReference type="EMBL" id="MBC5769532.1"/>
    </source>
</evidence>
<evidence type="ECO:0000256" key="5">
    <source>
        <dbReference type="ARBA" id="ARBA00023172"/>
    </source>
</evidence>
<dbReference type="InterPro" id="IPR010998">
    <property type="entry name" value="Integrase_recombinase_N"/>
</dbReference>
<keyword evidence="5" id="KW-0233">DNA recombination</keyword>
<comment type="function">
    <text evidence="1">Site-specific tyrosine recombinase, which acts by catalyzing the cutting and rejoining of the recombining DNA molecules.</text>
</comment>
<keyword evidence="3" id="KW-0229">DNA integration</keyword>
<dbReference type="Proteomes" id="UP000620327">
    <property type="component" value="Unassembled WGS sequence"/>
</dbReference>
<dbReference type="InterPro" id="IPR016177">
    <property type="entry name" value="DNA-bd_dom_sf"/>
</dbReference>
<accession>A0A923MIG5</accession>
<evidence type="ECO:0000313" key="11">
    <source>
        <dbReference type="Proteomes" id="UP000620327"/>
    </source>
</evidence>
<dbReference type="PROSITE" id="PS51900">
    <property type="entry name" value="CB"/>
    <property type="match status" value="1"/>
</dbReference>
<name>A0A923MIG5_9FIRM</name>
<dbReference type="Pfam" id="PF14659">
    <property type="entry name" value="Phage_int_SAM_3"/>
    <property type="match status" value="1"/>
</dbReference>
<dbReference type="InterPro" id="IPR004107">
    <property type="entry name" value="Integrase_SAM-like_N"/>
</dbReference>
<protein>
    <submittedName>
        <fullName evidence="10">Site-specific integrase</fullName>
    </submittedName>
</protein>
<dbReference type="SUPFAM" id="SSF56349">
    <property type="entry name" value="DNA breaking-rejoining enzymes"/>
    <property type="match status" value="1"/>
</dbReference>
<proteinExistence type="inferred from homology"/>
<dbReference type="PANTHER" id="PTHR30349:SF41">
    <property type="entry name" value="INTEGRASE_RECOMBINASE PROTEIN MJ0367-RELATED"/>
    <property type="match status" value="1"/>
</dbReference>
<reference evidence="10" key="1">
    <citation type="submission" date="2020-08" db="EMBL/GenBank/DDBJ databases">
        <title>Genome public.</title>
        <authorList>
            <person name="Liu C."/>
            <person name="Sun Q."/>
        </authorList>
    </citation>
    <scope>NUCLEOTIDE SEQUENCE</scope>
    <source>
        <strain evidence="10">BX15</strain>
    </source>
</reference>
<dbReference type="Pfam" id="PF00589">
    <property type="entry name" value="Phage_integrase"/>
    <property type="match status" value="1"/>
</dbReference>
<dbReference type="InterPro" id="IPR044068">
    <property type="entry name" value="CB"/>
</dbReference>
<gene>
    <name evidence="10" type="ORF">H8Z83_04245</name>
</gene>
<dbReference type="PROSITE" id="PS51898">
    <property type="entry name" value="TYR_RECOMBINASE"/>
    <property type="match status" value="1"/>
</dbReference>
<dbReference type="Pfam" id="PF02920">
    <property type="entry name" value="Integrase_DNA"/>
    <property type="match status" value="1"/>
</dbReference>
<dbReference type="Gene3D" id="1.10.443.10">
    <property type="entry name" value="Intergrase catalytic core"/>
    <property type="match status" value="1"/>
</dbReference>
<sequence length="424" mass="48941">MAGLKRTDNKGRILKDGESQRKDGSYRYRYTDADGIRHDVYSKRLVPTDRVPPGCKDDLSLREKERKINRDLEDGIKAAVENKATLNDLFELYMANKPELKDTTRSNYLYMYNKYVRNDIGKKKIASIKYSDVKAFYNKLIKEKGFKPNSMEIIHTIIHPIFTLAVRDNYIRINPATGAMAEIKKSNNWEKPKRHSLSIAEQSAFIEYVKGHKVYNHWLPVFTVLLGTGCRIGEVVGLRWEDCDFDDGIISINHNMVYRKYVDEEKARFHIVTPKTEAGVRIVPMLSEVRAALEAEWETQKIIGFNESVVDGYVGFIFQNRYGDPLSPHSVNRAIDRICAAYVEDETVRADQEGRDPVLIRHFSAHNLRHTFCTRFCENEKNIKVIQEIMGHADIETTMNIYAEATKEKKQESFSNLEGKIKIS</sequence>
<evidence type="ECO:0000256" key="1">
    <source>
        <dbReference type="ARBA" id="ARBA00003283"/>
    </source>
</evidence>